<protein>
    <submittedName>
        <fullName evidence="1">Phage P2 GpU family protein</fullName>
    </submittedName>
</protein>
<sequence>MRLLAIGMFVFELSTLAFDQLQRKTDWKHARSDRVGTMAATQYVGPGDETVTLSGSVYAEIADGRVSLADLEAMAAQGDAWPVVDGTGRVYGHFVITALDERHASLMADGRARRIDFGIDLLRVEDPATVQDAAFA</sequence>
<dbReference type="InterPro" id="IPR016912">
    <property type="entry name" value="Phage_P2_GpU"/>
</dbReference>
<proteinExistence type="predicted"/>
<name>A0A1E1F5G0_9SPHN</name>
<keyword evidence="2" id="KW-1185">Reference proteome</keyword>
<dbReference type="Proteomes" id="UP000218272">
    <property type="component" value="Chromosome SCLO_1"/>
</dbReference>
<gene>
    <name evidence="1" type="ORF">SCLO_1027080</name>
</gene>
<organism evidence="1 2">
    <name type="scientific">Sphingobium cloacae</name>
    <dbReference type="NCBI Taxonomy" id="120107"/>
    <lineage>
        <taxon>Bacteria</taxon>
        <taxon>Pseudomonadati</taxon>
        <taxon>Pseudomonadota</taxon>
        <taxon>Alphaproteobacteria</taxon>
        <taxon>Sphingomonadales</taxon>
        <taxon>Sphingomonadaceae</taxon>
        <taxon>Sphingobium</taxon>
    </lineage>
</organism>
<evidence type="ECO:0000313" key="1">
    <source>
        <dbReference type="EMBL" id="BAV65748.1"/>
    </source>
</evidence>
<dbReference type="OrthoDB" id="1550902at2"/>
<dbReference type="KEGG" id="sclo:SCLO_1027080"/>
<reference evidence="1 2" key="1">
    <citation type="submission" date="2016-10" db="EMBL/GenBank/DDBJ databases">
        <title>Complete Genome Sequence of the Nonylphenol-Degrading Bacterium Sphingobium cloacae JCM 10874T.</title>
        <authorList>
            <person name="Ootsuka M."/>
            <person name="Nishizawa T."/>
            <person name="Ohta H."/>
        </authorList>
    </citation>
    <scope>NUCLEOTIDE SEQUENCE [LARGE SCALE GENOMIC DNA]</scope>
    <source>
        <strain evidence="1 2">JCM 10874</strain>
    </source>
</reference>
<dbReference type="RefSeq" id="WP_066519771.1">
    <property type="nucleotide sequence ID" value="NZ_AP017655.1"/>
</dbReference>
<dbReference type="Pfam" id="PF06995">
    <property type="entry name" value="Phage_P2_GpU"/>
    <property type="match status" value="1"/>
</dbReference>
<dbReference type="InterPro" id="IPR009734">
    <property type="entry name" value="Myoviridae_GpU"/>
</dbReference>
<dbReference type="EMBL" id="AP017655">
    <property type="protein sequence ID" value="BAV65748.1"/>
    <property type="molecule type" value="Genomic_DNA"/>
</dbReference>
<dbReference type="PIRSF" id="PIRSF029208">
    <property type="entry name" value="Phage_tail_GPU"/>
    <property type="match status" value="1"/>
</dbReference>
<evidence type="ECO:0000313" key="2">
    <source>
        <dbReference type="Proteomes" id="UP000218272"/>
    </source>
</evidence>
<dbReference type="AlphaFoldDB" id="A0A1E1F5G0"/>
<accession>A0A1E1F5G0</accession>